<comment type="caution">
    <text evidence="1">The sequence shown here is derived from an EMBL/GenBank/DDBJ whole genome shotgun (WGS) entry which is preliminary data.</text>
</comment>
<gene>
    <name evidence="1" type="ORF">O181_030601</name>
</gene>
<organism evidence="1 2">
    <name type="scientific">Austropuccinia psidii MF-1</name>
    <dbReference type="NCBI Taxonomy" id="1389203"/>
    <lineage>
        <taxon>Eukaryota</taxon>
        <taxon>Fungi</taxon>
        <taxon>Dikarya</taxon>
        <taxon>Basidiomycota</taxon>
        <taxon>Pucciniomycotina</taxon>
        <taxon>Pucciniomycetes</taxon>
        <taxon>Pucciniales</taxon>
        <taxon>Sphaerophragmiaceae</taxon>
        <taxon>Austropuccinia</taxon>
    </lineage>
</organism>
<dbReference type="EMBL" id="AVOT02010803">
    <property type="protein sequence ID" value="MBW0490886.1"/>
    <property type="molecule type" value="Genomic_DNA"/>
</dbReference>
<proteinExistence type="predicted"/>
<reference evidence="1" key="1">
    <citation type="submission" date="2021-03" db="EMBL/GenBank/DDBJ databases">
        <title>Draft genome sequence of rust myrtle Austropuccinia psidii MF-1, a brazilian biotype.</title>
        <authorList>
            <person name="Quecine M.C."/>
            <person name="Pachon D.M.R."/>
            <person name="Bonatelli M.L."/>
            <person name="Correr F.H."/>
            <person name="Franceschini L.M."/>
            <person name="Leite T.F."/>
            <person name="Margarido G.R.A."/>
            <person name="Almeida C.A."/>
            <person name="Ferrarezi J.A."/>
            <person name="Labate C.A."/>
        </authorList>
    </citation>
    <scope>NUCLEOTIDE SEQUENCE</scope>
    <source>
        <strain evidence="1">MF-1</strain>
    </source>
</reference>
<sequence>MKGYEEKNWEILKEELTTEWERLDLDGRYSTESLDNIFSNAKRAGGISKLTDYNRCVSEYENITNYMGKYEYIIREFENNEELYSSISPEIMTSIIRKRRRDKVRIQERDGGYIVPEIKVLKSCIKEKL</sequence>
<name>A0A9Q3H4E6_9BASI</name>
<keyword evidence="2" id="KW-1185">Reference proteome</keyword>
<accession>A0A9Q3H4E6</accession>
<dbReference type="AlphaFoldDB" id="A0A9Q3H4E6"/>
<dbReference type="OrthoDB" id="2518478at2759"/>
<evidence type="ECO:0000313" key="2">
    <source>
        <dbReference type="Proteomes" id="UP000765509"/>
    </source>
</evidence>
<protein>
    <submittedName>
        <fullName evidence="1">Uncharacterized protein</fullName>
    </submittedName>
</protein>
<evidence type="ECO:0000313" key="1">
    <source>
        <dbReference type="EMBL" id="MBW0490886.1"/>
    </source>
</evidence>
<dbReference type="Proteomes" id="UP000765509">
    <property type="component" value="Unassembled WGS sequence"/>
</dbReference>